<protein>
    <submittedName>
        <fullName evidence="2">Uncharacterized protein</fullName>
    </submittedName>
</protein>
<feature type="region of interest" description="Disordered" evidence="1">
    <location>
        <begin position="1"/>
        <end position="20"/>
    </location>
</feature>
<gene>
    <name evidence="2" type="ORF">LIER_16413</name>
</gene>
<organism evidence="2 3">
    <name type="scientific">Lithospermum erythrorhizon</name>
    <name type="common">Purple gromwell</name>
    <name type="synonym">Lithospermum officinale var. erythrorhizon</name>
    <dbReference type="NCBI Taxonomy" id="34254"/>
    <lineage>
        <taxon>Eukaryota</taxon>
        <taxon>Viridiplantae</taxon>
        <taxon>Streptophyta</taxon>
        <taxon>Embryophyta</taxon>
        <taxon>Tracheophyta</taxon>
        <taxon>Spermatophyta</taxon>
        <taxon>Magnoliopsida</taxon>
        <taxon>eudicotyledons</taxon>
        <taxon>Gunneridae</taxon>
        <taxon>Pentapetalae</taxon>
        <taxon>asterids</taxon>
        <taxon>lamiids</taxon>
        <taxon>Boraginales</taxon>
        <taxon>Boraginaceae</taxon>
        <taxon>Boraginoideae</taxon>
        <taxon>Lithospermeae</taxon>
        <taxon>Lithospermum</taxon>
    </lineage>
</organism>
<sequence length="419" mass="47093">MPPRRAMRREGAKRGRGARGVENMDRVVGHEADLQTKIFDRFLKRDPPKFSGADSPILALEFIRDLEAIFEPMGINGGLRTKFAVYRLHGGARDWWENVNRSLVSTGQTPVHANEKKKIERFRDRMNWQIRTRLSLMNFVTFHEILNAALYVELELTEFQTIGEKIGRQDVPRFSGPASSGFQGRPSQRSCFSQSRYSASIANSRFSIAAYVPREFNRFGGSRGVIPGVRGNGGCFRYGHITSNCLMPQRNFGGPNAIAHIQPVRDGVQGNRGGQFGGMDWLGRHHAVIDCHLKKIEISSPKKSKILFLGDRKILSSGLISALVPHKLLRKGCVGYIAHVVDTRKEDIEQGNVHVVRDYVDVFPKELIGLPLVREVEFSIEVLLGIAPISMAPYRMAPTELEELKTQLQELLDKGFSTK</sequence>
<dbReference type="Proteomes" id="UP001454036">
    <property type="component" value="Unassembled WGS sequence"/>
</dbReference>
<comment type="caution">
    <text evidence="2">The sequence shown here is derived from an EMBL/GenBank/DDBJ whole genome shotgun (WGS) entry which is preliminary data.</text>
</comment>
<dbReference type="EMBL" id="BAABME010003664">
    <property type="protein sequence ID" value="GAA0159696.1"/>
    <property type="molecule type" value="Genomic_DNA"/>
</dbReference>
<evidence type="ECO:0000256" key="1">
    <source>
        <dbReference type="SAM" id="MobiDB-lite"/>
    </source>
</evidence>
<dbReference type="PANTHER" id="PTHR15503">
    <property type="entry name" value="LDOC1 RELATED"/>
    <property type="match status" value="1"/>
</dbReference>
<proteinExistence type="predicted"/>
<dbReference type="AlphaFoldDB" id="A0AAV3Q9S1"/>
<dbReference type="Gene3D" id="3.10.10.10">
    <property type="entry name" value="HIV Type 1 Reverse Transcriptase, subunit A, domain 1"/>
    <property type="match status" value="1"/>
</dbReference>
<reference evidence="2 3" key="1">
    <citation type="submission" date="2024-01" db="EMBL/GenBank/DDBJ databases">
        <title>The complete chloroplast genome sequence of Lithospermum erythrorhizon: insights into the phylogenetic relationship among Boraginaceae species and the maternal lineages of purple gromwells.</title>
        <authorList>
            <person name="Okada T."/>
            <person name="Watanabe K."/>
        </authorList>
    </citation>
    <scope>NUCLEOTIDE SEQUENCE [LARGE SCALE GENOMIC DNA]</scope>
</reference>
<evidence type="ECO:0000313" key="3">
    <source>
        <dbReference type="Proteomes" id="UP001454036"/>
    </source>
</evidence>
<dbReference type="InterPro" id="IPR032567">
    <property type="entry name" value="RTL1-rel"/>
</dbReference>
<name>A0AAV3Q9S1_LITER</name>
<accession>A0AAV3Q9S1</accession>
<evidence type="ECO:0000313" key="2">
    <source>
        <dbReference type="EMBL" id="GAA0159696.1"/>
    </source>
</evidence>
<dbReference type="PANTHER" id="PTHR15503:SF45">
    <property type="entry name" value="RNA-DIRECTED DNA POLYMERASE HOMOLOG"/>
    <property type="match status" value="1"/>
</dbReference>
<dbReference type="InterPro" id="IPR043502">
    <property type="entry name" value="DNA/RNA_pol_sf"/>
</dbReference>
<dbReference type="SUPFAM" id="SSF56672">
    <property type="entry name" value="DNA/RNA polymerases"/>
    <property type="match status" value="1"/>
</dbReference>
<keyword evidence="3" id="KW-1185">Reference proteome</keyword>